<dbReference type="Proteomes" id="UP001201812">
    <property type="component" value="Unassembled WGS sequence"/>
</dbReference>
<accession>A0AAD4MR85</accession>
<dbReference type="AlphaFoldDB" id="A0AAD4MR85"/>
<name>A0AAD4MR85_9BILA</name>
<evidence type="ECO:0000313" key="3">
    <source>
        <dbReference type="Proteomes" id="UP001201812"/>
    </source>
</evidence>
<keyword evidence="1" id="KW-0472">Membrane</keyword>
<sequence length="170" mass="18949">MKLISQTASRHPNSNYYCSSSLCPSRVFKKFAEGAEGALGELFENARGAGPATAGSFTHLAACRGLLWDILLKGFINYLIGSGFALIFLIFYLLFAICFPISGVDDDINEGVDLSIFGLSWAKGNDEKEAEMKFQEWLLFQTHRKENKTPIPKFTKEHNVNEEEEVSAIE</sequence>
<keyword evidence="1" id="KW-0812">Transmembrane</keyword>
<gene>
    <name evidence="2" type="ORF">DdX_14804</name>
</gene>
<dbReference type="EMBL" id="JAKKPZ010000080">
    <property type="protein sequence ID" value="KAI1703568.1"/>
    <property type="molecule type" value="Genomic_DNA"/>
</dbReference>
<keyword evidence="3" id="KW-1185">Reference proteome</keyword>
<evidence type="ECO:0000313" key="2">
    <source>
        <dbReference type="EMBL" id="KAI1703568.1"/>
    </source>
</evidence>
<feature type="transmembrane region" description="Helical" evidence="1">
    <location>
        <begin position="75"/>
        <end position="95"/>
    </location>
</feature>
<reference evidence="2" key="1">
    <citation type="submission" date="2022-01" db="EMBL/GenBank/DDBJ databases">
        <title>Genome Sequence Resource for Two Populations of Ditylenchus destructor, the Migratory Endoparasitic Phytonematode.</title>
        <authorList>
            <person name="Zhang H."/>
            <person name="Lin R."/>
            <person name="Xie B."/>
        </authorList>
    </citation>
    <scope>NUCLEOTIDE SEQUENCE</scope>
    <source>
        <strain evidence="2">BazhouSP</strain>
    </source>
</reference>
<comment type="caution">
    <text evidence="2">The sequence shown here is derived from an EMBL/GenBank/DDBJ whole genome shotgun (WGS) entry which is preliminary data.</text>
</comment>
<protein>
    <submittedName>
        <fullName evidence="2">Uncharacterized protein</fullName>
    </submittedName>
</protein>
<proteinExistence type="predicted"/>
<evidence type="ECO:0000256" key="1">
    <source>
        <dbReference type="SAM" id="Phobius"/>
    </source>
</evidence>
<keyword evidence="1" id="KW-1133">Transmembrane helix</keyword>
<organism evidence="2 3">
    <name type="scientific">Ditylenchus destructor</name>
    <dbReference type="NCBI Taxonomy" id="166010"/>
    <lineage>
        <taxon>Eukaryota</taxon>
        <taxon>Metazoa</taxon>
        <taxon>Ecdysozoa</taxon>
        <taxon>Nematoda</taxon>
        <taxon>Chromadorea</taxon>
        <taxon>Rhabditida</taxon>
        <taxon>Tylenchina</taxon>
        <taxon>Tylenchomorpha</taxon>
        <taxon>Sphaerularioidea</taxon>
        <taxon>Anguinidae</taxon>
        <taxon>Anguininae</taxon>
        <taxon>Ditylenchus</taxon>
    </lineage>
</organism>